<dbReference type="HOGENOM" id="CLU_2129045_0_0_4"/>
<accession>Q7NYN3</accession>
<reference evidence="1 2" key="1">
    <citation type="journal article" date="2003" name="Proc. Natl. Acad. Sci. U.S.A.">
        <title>The complete genome sequence of Chromobacterium violaceum reveals remarkable and exploitable bacterial adaptability.</title>
        <authorList>
            <person name="Vasconcelos A.T.R."/>
            <person name="de Almeida D.F."/>
            <person name="Almeida F.C."/>
            <person name="de Almeida L.G.P."/>
            <person name="de Almeida R."/>
            <person name="Goncalves J.A.A."/>
            <person name="Andrade E.M."/>
            <person name="Antonio R.V."/>
            <person name="Araripe J."/>
            <person name="de Araujo M.F.F."/>
            <person name="Filho S.A."/>
            <person name="Azevedo V."/>
            <person name="Batista A.J."/>
            <person name="Bataus L.A.M."/>
            <person name="Batista J.S."/>
            <person name="Belo A."/>
            <person name="vander Berg C."/>
            <person name="Blamey J."/>
            <person name="Bogo M."/>
            <person name="Bonato S."/>
            <person name="Bordignon J."/>
            <person name="Brito C.A."/>
            <person name="Brocchi M."/>
            <person name="Burity H.A."/>
            <person name="Camargo A.A."/>
            <person name="Cardoso D.D.P."/>
            <person name="Carneiro N.P."/>
            <person name="Carraro D.M."/>
            <person name="Carvalho C.M.B."/>
            <person name="Cascardo J.C.M."/>
            <person name="Cavada B.S."/>
            <person name="Chueire L.M.O."/>
            <person name="Pasa T.B.C."/>
            <person name="Duran N."/>
            <person name="Fagundes N."/>
            <person name="Falcao C.L."/>
            <person name="Fantinatti F."/>
            <person name="Farias I.P."/>
            <person name="Felipe M.S.S."/>
            <person name="Ferrari L.P."/>
            <person name="Ferro J.A."/>
            <person name="Ferro M.I.T."/>
            <person name="Franco G.R."/>
            <person name="Freitas N.S.A."/>
            <person name="Furlan L.R."/>
            <person name="Gazzinelli R.T."/>
            <person name="Gomes E.A."/>
            <person name="Goncalves P.R."/>
            <person name="Grangeiro T.B."/>
            <person name="Grattapaglia D."/>
            <person name="Grisard E.C."/>
            <person name="Guimaraes C.T."/>
            <person name="Hanna E.S."/>
            <person name="Hungria M."/>
            <person name="Jardim S.N."/>
            <person name="Laurino J."/>
            <person name="Leoi L.C.T."/>
            <person name="Fassarella L."/>
            <person name="Lima A."/>
            <person name="Loureiro M.F."/>
            <person name="Lyra M.C.P."/>
            <person name="Macedo M."/>
            <person name="Madeira H.M.F."/>
            <person name="Manfio G.P."/>
            <person name="Maranhao A.Q."/>
            <person name="Martins W.S."/>
            <person name="di Mauro S.M.Z."/>
            <person name="de Medeiros S.R.B."/>
            <person name="Meissner R.D.V."/>
            <person name="Menck C.F.M."/>
            <person name="Moreira M.A.M."/>
            <person name="Nascimento F.F."/>
            <person name="Nicolas M.F."/>
            <person name="Oliveira J.G."/>
            <person name="Oliveira S.C."/>
            <person name="Paixao R.F.C."/>
            <person name="Parente J.A."/>
            <person name="Pedrosa F.O."/>
            <person name="Pena S.J.D."/>
            <person name="Perreira J.O."/>
            <person name="Perreira M."/>
            <person name="Pinto L.S.R.C."/>
            <person name="Pinto L.S."/>
            <person name="Porto J.I.R."/>
            <person name="Potrich D.P."/>
            <person name="Neto C.E.R."/>
            <person name="Reis A.M.M."/>
            <person name="Rigo L.U."/>
            <person name="Rondinelli E."/>
            <person name="dos Santos E.B.P."/>
            <person name="Santos F.R."/>
            <person name="Schneider M.P.C."/>
            <person name="Seuanez H.N."/>
            <person name="Silva A.M.R."/>
            <person name="da Silva A.L.C."/>
            <person name="Silva D.W."/>
            <person name="Silva R."/>
            <person name="Simoes I.C."/>
            <person name="Simon D."/>
            <person name="Soares C.M.A."/>
            <person name="Soares R.B.A."/>
            <person name="Souza E.M."/>
            <person name="Souza K.R.L."/>
            <person name="Souza R.C."/>
            <person name="Steffens M.B.R."/>
            <person name="Steindel M."/>
            <person name="Teixeira S.R."/>
            <person name="Urmenyi T."/>
            <person name="Vettore A."/>
            <person name="Wassem R."/>
            <person name="Zaha A."/>
            <person name="Simpson A.J.G."/>
        </authorList>
    </citation>
    <scope>NUCLEOTIDE SEQUENCE [LARGE SCALE GENOMIC DNA]</scope>
    <source>
        <strain evidence="2">ATCC 12472 / DSM 30191 / JCM 1249 / NBRC 12614 / NCIMB 9131 / NCTC 9757</strain>
    </source>
</reference>
<dbReference type="RefSeq" id="WP_011134795.1">
    <property type="nucleotide sequence ID" value="NC_005085.1"/>
</dbReference>
<dbReference type="KEGG" id="cvi:CV_1240"/>
<sequence length="113" mass="13584">MKMEIQLTSFYSHGDERRFFQGLDDIDCIENVKGIGRGLAFDINLNRFSKEKVFEFIALLWRYQIDLTPIRLLAERRKKFAWLRENQYYWHECMYPPNSKHDSENANITSSID</sequence>
<protein>
    <submittedName>
        <fullName evidence="1">Uncharacterized protein</fullName>
    </submittedName>
</protein>
<dbReference type="AlphaFoldDB" id="Q7NYN3"/>
<dbReference type="EMBL" id="AE016825">
    <property type="protein sequence ID" value="AAQ58915.1"/>
    <property type="molecule type" value="Genomic_DNA"/>
</dbReference>
<organism evidence="1 2">
    <name type="scientific">Chromobacterium violaceum (strain ATCC 12472 / DSM 30191 / JCM 1249 / CCUG 213 / NBRC 12614 / NCIMB 9131 / NCTC 9757 / MK)</name>
    <dbReference type="NCBI Taxonomy" id="243365"/>
    <lineage>
        <taxon>Bacteria</taxon>
        <taxon>Pseudomonadati</taxon>
        <taxon>Pseudomonadota</taxon>
        <taxon>Betaproteobacteria</taxon>
        <taxon>Neisseriales</taxon>
        <taxon>Chromobacteriaceae</taxon>
        <taxon>Chromobacterium</taxon>
    </lineage>
</organism>
<evidence type="ECO:0000313" key="1">
    <source>
        <dbReference type="EMBL" id="AAQ58915.1"/>
    </source>
</evidence>
<dbReference type="OrthoDB" id="4556323at2"/>
<dbReference type="Proteomes" id="UP000001424">
    <property type="component" value="Chromosome"/>
</dbReference>
<gene>
    <name evidence="1" type="ordered locus">CV_1240</name>
</gene>
<proteinExistence type="predicted"/>
<evidence type="ECO:0000313" key="2">
    <source>
        <dbReference type="Proteomes" id="UP000001424"/>
    </source>
</evidence>
<dbReference type="STRING" id="243365.CV_1240"/>
<name>Q7NYN3_CHRVO</name>
<keyword evidence="2" id="KW-1185">Reference proteome</keyword>